<dbReference type="Pfam" id="PF07969">
    <property type="entry name" value="Amidohydro_3"/>
    <property type="match status" value="1"/>
</dbReference>
<dbReference type="SUPFAM" id="SSF51338">
    <property type="entry name" value="Composite domain of metallo-dependent hydrolases"/>
    <property type="match status" value="1"/>
</dbReference>
<evidence type="ECO:0000259" key="1">
    <source>
        <dbReference type="Pfam" id="PF07969"/>
    </source>
</evidence>
<name>A0A564VJ65_9FIRM</name>
<dbReference type="EC" id="3.5.1.91" evidence="2"/>
<dbReference type="PANTHER" id="PTHR22642">
    <property type="entry name" value="IMIDAZOLONEPROPIONASE"/>
    <property type="match status" value="1"/>
</dbReference>
<protein>
    <submittedName>
        <fullName evidence="2">N-substituted formamide deformylase</fullName>
        <ecNumber evidence="2">3.5.1.91</ecNumber>
    </submittedName>
</protein>
<reference evidence="2 3" key="1">
    <citation type="submission" date="2019-07" db="EMBL/GenBank/DDBJ databases">
        <authorList>
            <person name="Hibberd C M."/>
            <person name="Gehrig L. J."/>
            <person name="Chang H.-W."/>
            <person name="Venkatesh S."/>
        </authorList>
    </citation>
    <scope>NUCLEOTIDE SEQUENCE [LARGE SCALE GENOMIC DNA]</scope>
    <source>
        <strain evidence="2">Blautia_luti_SSTS_Bg7063</strain>
    </source>
</reference>
<dbReference type="Gene3D" id="3.20.20.140">
    <property type="entry name" value="Metal-dependent hydrolases"/>
    <property type="match status" value="1"/>
</dbReference>
<proteinExistence type="predicted"/>
<dbReference type="InterPro" id="IPR033932">
    <property type="entry name" value="YtcJ-like"/>
</dbReference>
<accession>A0A564VJ65</accession>
<feature type="domain" description="Amidohydrolase 3" evidence="1">
    <location>
        <begin position="55"/>
        <end position="535"/>
    </location>
</feature>
<dbReference type="GO" id="GO:0016810">
    <property type="term" value="F:hydrolase activity, acting on carbon-nitrogen (but not peptide) bonds"/>
    <property type="evidence" value="ECO:0007669"/>
    <property type="project" value="InterPro"/>
</dbReference>
<dbReference type="AlphaFoldDB" id="A0A564VJ65"/>
<dbReference type="CDD" id="cd01300">
    <property type="entry name" value="YtcJ_like"/>
    <property type="match status" value="1"/>
</dbReference>
<dbReference type="EMBL" id="CABHNW010000018">
    <property type="protein sequence ID" value="VUX31862.1"/>
    <property type="molecule type" value="Genomic_DNA"/>
</dbReference>
<dbReference type="Gene3D" id="2.30.40.10">
    <property type="entry name" value="Urease, subunit C, domain 1"/>
    <property type="match status" value="1"/>
</dbReference>
<dbReference type="Proteomes" id="UP000408482">
    <property type="component" value="Unassembled WGS sequence"/>
</dbReference>
<dbReference type="PANTHER" id="PTHR22642:SF2">
    <property type="entry name" value="PROTEIN LONG AFTER FAR-RED 3"/>
    <property type="match status" value="1"/>
</dbReference>
<evidence type="ECO:0000313" key="3">
    <source>
        <dbReference type="Proteomes" id="UP000408482"/>
    </source>
</evidence>
<evidence type="ECO:0000313" key="2">
    <source>
        <dbReference type="EMBL" id="VUX31862.1"/>
    </source>
</evidence>
<keyword evidence="2" id="KW-0378">Hydrolase</keyword>
<dbReference type="InterPro" id="IPR011059">
    <property type="entry name" value="Metal-dep_hydrolase_composite"/>
</dbReference>
<organism evidence="2 3">
    <name type="scientific">Blautia luti</name>
    <dbReference type="NCBI Taxonomy" id="89014"/>
    <lineage>
        <taxon>Bacteria</taxon>
        <taxon>Bacillati</taxon>
        <taxon>Bacillota</taxon>
        <taxon>Clostridia</taxon>
        <taxon>Lachnospirales</taxon>
        <taxon>Lachnospiraceae</taxon>
        <taxon>Blautia</taxon>
    </lineage>
</organism>
<keyword evidence="3" id="KW-1185">Reference proteome</keyword>
<dbReference type="RefSeq" id="WP_144092666.1">
    <property type="nucleotide sequence ID" value="NZ_CABHMX010000015.1"/>
</dbReference>
<dbReference type="Gene3D" id="3.10.310.70">
    <property type="match status" value="1"/>
</dbReference>
<dbReference type="InterPro" id="IPR013108">
    <property type="entry name" value="Amidohydro_3"/>
</dbReference>
<sequence length="538" mass="60990">MGRFILRSKAVFTGLEDFPRPAAIAVVDKKIQAVLPWDYHRDKAYADWPLYDYGEKMIMSSFLDAHTHLFSGAVDGSRYVCSDLGRGRSQAECVKIIKEFADAHPDYKRIRGSGWFITNWGDEPLPDKRLLDEVIPDRPVYLFCADCHSMWLNSRALEEAGIDPERKMDNGVNVKFENGELSGLLLEPAACEPAQKKYMEFSEKEMLEIHRNFQEVLADSGIAAASEMFADDYTEETMKKYDILKKLDEEEGLKAQIFSYMKLFGYTEFSGYFKFQKHFDSPHFHIAGVKGFIDGVTETYTGLLLEPYTDKPETCGEGLPLWPERKMKKEIIAANKAGIQVRLHCIADGSVRMALDLFEKSAEVNGAHGLRNTIEHIENIHPDDLDRFAELDVIPSVQPYHVTLAANGKVNQIGEKRARLQWPFRTLLEHEGALALGTDYPVVTIDPFTTIYAAVTRRDDEGKLTSTNPWEKISMADTLKAYTSGAARVYHVEDSMGTLEPGKMADIIVLSGDLFEVDKEEIRMMKIEANYFEGEKIR</sequence>
<dbReference type="InterPro" id="IPR032466">
    <property type="entry name" value="Metal_Hydrolase"/>
</dbReference>
<gene>
    <name evidence="2" type="primary">nfdA_2</name>
    <name evidence="2" type="ORF">RSSSTS7063_02351</name>
</gene>
<dbReference type="SUPFAM" id="SSF51556">
    <property type="entry name" value="Metallo-dependent hydrolases"/>
    <property type="match status" value="1"/>
</dbReference>